<reference evidence="1" key="2">
    <citation type="submission" date="2022-05" db="EMBL/GenBank/DDBJ databases">
        <authorList>
            <person name="Proctor A.L."/>
            <person name="Phillips G.J."/>
            <person name="Wannemuehler M.J."/>
        </authorList>
    </citation>
    <scope>NUCLEOTIDE SEQUENCE</scope>
    <source>
        <strain evidence="1">ASF457</strain>
    </source>
</reference>
<evidence type="ECO:0000313" key="1">
    <source>
        <dbReference type="EMBL" id="USF23957.1"/>
    </source>
</evidence>
<keyword evidence="2" id="KW-1185">Reference proteome</keyword>
<evidence type="ECO:0000313" key="2">
    <source>
        <dbReference type="Proteomes" id="UP000017429"/>
    </source>
</evidence>
<reference evidence="1" key="1">
    <citation type="journal article" date="2014" name="Genome Announc.">
        <title>Draft genome sequences of the altered schaedler flora, a defined bacterial community from gnotobiotic mice.</title>
        <authorList>
            <person name="Wannemuehler M.J."/>
            <person name="Overstreet A.M."/>
            <person name="Ward D.V."/>
            <person name="Phillips G.J."/>
        </authorList>
    </citation>
    <scope>NUCLEOTIDE SEQUENCE</scope>
    <source>
        <strain evidence="1">ASF457</strain>
    </source>
</reference>
<dbReference type="AlphaFoldDB" id="V2Q1L1"/>
<dbReference type="Proteomes" id="UP000017429">
    <property type="component" value="Chromosome"/>
</dbReference>
<protein>
    <submittedName>
        <fullName evidence="1">Uncharacterized protein</fullName>
    </submittedName>
</protein>
<gene>
    <name evidence="1" type="ORF">N508_001030</name>
</gene>
<sequence length="66" mass="7499">MHNLIHYKEHYGRISYSSNDNNFTSSVKGVKAGKNVSVKGSSEEEVKKAFKDYIDEMSNKSNTKKL</sequence>
<dbReference type="KEGG" id="msch:N508_001030"/>
<dbReference type="RefSeq" id="WP_023275327.1">
    <property type="nucleotide sequence ID" value="NZ_CP097562.1"/>
</dbReference>
<name>V2Q1L1_9BACT</name>
<reference evidence="1" key="3">
    <citation type="submission" date="2022-06" db="EMBL/GenBank/DDBJ databases">
        <title>Resources to Facilitate Use of the Altered Schaedler Flora (ASF) Mouse Model to Study Microbiome Function.</title>
        <authorList>
            <person name="Proctor A."/>
            <person name="Parvinroo S."/>
            <person name="Richie T."/>
            <person name="Jia X."/>
            <person name="Lee S.T.M."/>
            <person name="Karp P.D."/>
            <person name="Paley S."/>
            <person name="Kostic A.D."/>
            <person name="Pierre J.F."/>
            <person name="Wannemuehler M.J."/>
            <person name="Phillips G.J."/>
        </authorList>
    </citation>
    <scope>NUCLEOTIDE SEQUENCE</scope>
    <source>
        <strain evidence="1">ASF457</strain>
    </source>
</reference>
<proteinExistence type="predicted"/>
<dbReference type="EMBL" id="CP097562">
    <property type="protein sequence ID" value="USF23957.1"/>
    <property type="molecule type" value="Genomic_DNA"/>
</dbReference>
<accession>V2Q1L1</accession>
<organism evidence="1 2">
    <name type="scientific">Mucispirillum schaedleri ASF457</name>
    <dbReference type="NCBI Taxonomy" id="1379858"/>
    <lineage>
        <taxon>Bacteria</taxon>
        <taxon>Pseudomonadati</taxon>
        <taxon>Deferribacterota</taxon>
        <taxon>Deferribacteres</taxon>
        <taxon>Deferribacterales</taxon>
        <taxon>Mucispirillaceae</taxon>
        <taxon>Mucispirillum</taxon>
    </lineage>
</organism>